<dbReference type="GO" id="GO:0040029">
    <property type="term" value="P:epigenetic regulation of gene expression"/>
    <property type="evidence" value="ECO:0007669"/>
    <property type="project" value="TreeGrafter"/>
</dbReference>
<dbReference type="SUPFAM" id="SSF52768">
    <property type="entry name" value="Arginase/deacetylase"/>
    <property type="match status" value="1"/>
</dbReference>
<dbReference type="Proteomes" id="UP001465755">
    <property type="component" value="Unassembled WGS sequence"/>
</dbReference>
<dbReference type="Gene3D" id="3.40.800.20">
    <property type="entry name" value="Histone deacetylase domain"/>
    <property type="match status" value="1"/>
</dbReference>
<dbReference type="EMBL" id="JALJOQ010000008">
    <property type="protein sequence ID" value="KAK9812254.1"/>
    <property type="molecule type" value="Genomic_DNA"/>
</dbReference>
<comment type="caution">
    <text evidence="2">The sequence shown here is derived from an EMBL/GenBank/DDBJ whole genome shotgun (WGS) entry which is preliminary data.</text>
</comment>
<evidence type="ECO:0000259" key="1">
    <source>
        <dbReference type="Pfam" id="PF00850"/>
    </source>
</evidence>
<evidence type="ECO:0000313" key="2">
    <source>
        <dbReference type="EMBL" id="KAK9812254.1"/>
    </source>
</evidence>
<dbReference type="InterPro" id="IPR037138">
    <property type="entry name" value="His_deacetylse_dom_sf"/>
</dbReference>
<gene>
    <name evidence="2" type="ORF">WJX73_008132</name>
</gene>
<protein>
    <recommendedName>
        <fullName evidence="1">Histone deacetylase domain-containing protein</fullName>
    </recommendedName>
</protein>
<dbReference type="GO" id="GO:0004407">
    <property type="term" value="F:histone deacetylase activity"/>
    <property type="evidence" value="ECO:0007669"/>
    <property type="project" value="TreeGrafter"/>
</dbReference>
<feature type="domain" description="Histone deacetylase" evidence="1">
    <location>
        <begin position="62"/>
        <end position="364"/>
    </location>
</feature>
<organism evidence="2 3">
    <name type="scientific">Symbiochloris irregularis</name>
    <dbReference type="NCBI Taxonomy" id="706552"/>
    <lineage>
        <taxon>Eukaryota</taxon>
        <taxon>Viridiplantae</taxon>
        <taxon>Chlorophyta</taxon>
        <taxon>core chlorophytes</taxon>
        <taxon>Trebouxiophyceae</taxon>
        <taxon>Trebouxiales</taxon>
        <taxon>Trebouxiaceae</taxon>
        <taxon>Symbiochloris</taxon>
    </lineage>
</organism>
<accession>A0AAW1PVR8</accession>
<reference evidence="2 3" key="1">
    <citation type="journal article" date="2024" name="Nat. Commun.">
        <title>Phylogenomics reveals the evolutionary origins of lichenization in chlorophyte algae.</title>
        <authorList>
            <person name="Puginier C."/>
            <person name="Libourel C."/>
            <person name="Otte J."/>
            <person name="Skaloud P."/>
            <person name="Haon M."/>
            <person name="Grisel S."/>
            <person name="Petersen M."/>
            <person name="Berrin J.G."/>
            <person name="Delaux P.M."/>
            <person name="Dal Grande F."/>
            <person name="Keller J."/>
        </authorList>
    </citation>
    <scope>NUCLEOTIDE SEQUENCE [LARGE SCALE GENOMIC DNA]</scope>
    <source>
        <strain evidence="2 3">SAG 2036</strain>
    </source>
</reference>
<name>A0AAW1PVR8_9CHLO</name>
<dbReference type="GO" id="GO:0000118">
    <property type="term" value="C:histone deacetylase complex"/>
    <property type="evidence" value="ECO:0007669"/>
    <property type="project" value="TreeGrafter"/>
</dbReference>
<dbReference type="InterPro" id="IPR023801">
    <property type="entry name" value="His_deacetylse_dom"/>
</dbReference>
<evidence type="ECO:0000313" key="3">
    <source>
        <dbReference type="Proteomes" id="UP001465755"/>
    </source>
</evidence>
<dbReference type="InterPro" id="IPR000286">
    <property type="entry name" value="HDACs"/>
</dbReference>
<keyword evidence="3" id="KW-1185">Reference proteome</keyword>
<dbReference type="Pfam" id="PF00850">
    <property type="entry name" value="Hist_deacetyl"/>
    <property type="match status" value="1"/>
</dbReference>
<proteinExistence type="predicted"/>
<dbReference type="AlphaFoldDB" id="A0AAW1PVR8"/>
<dbReference type="GO" id="GO:0005737">
    <property type="term" value="C:cytoplasm"/>
    <property type="evidence" value="ECO:0007669"/>
    <property type="project" value="TreeGrafter"/>
</dbReference>
<dbReference type="PANTHER" id="PTHR10625">
    <property type="entry name" value="HISTONE DEACETYLASE HDAC1-RELATED"/>
    <property type="match status" value="1"/>
</dbReference>
<dbReference type="CDD" id="cd09992">
    <property type="entry name" value="HDAC_classII"/>
    <property type="match status" value="1"/>
</dbReference>
<dbReference type="PANTHER" id="PTHR10625:SF11">
    <property type="entry name" value="HISTONE DEACETYLASE 14, CHLOROPLASTIC"/>
    <property type="match status" value="1"/>
</dbReference>
<dbReference type="PRINTS" id="PR01270">
    <property type="entry name" value="HDASUPER"/>
</dbReference>
<dbReference type="InterPro" id="IPR023696">
    <property type="entry name" value="Ureohydrolase_dom_sf"/>
</dbReference>
<sequence>MRQLASNSQRLASFSPSFSCQRVPAQTAHCEAAPPTAASPGGSLSRVIYAVAPAAEHDRFGHPECAARVPAIVEALQKGGLTEKALPQQVTQLQDFKPATVEDICMVHSNNYVRGLEKIVSRPDVTIVEGGAPTYSTPTTYRDALRAAGAATALVDAVVASTSDPALQSAVGFGVCRPPGHHAVLNGPMGFCLFGTVAIAARYAQQRRGLKKVLVFDFDVHHGNGTNDLFHEDPSILFVSTHQQYIYPGTGKASDTGSGDGDGYTINMPLPGDSGGECIMAAFNEVVAPAAQRFQPDLILVSAGYDAHWRDPLAGLQFTSSTYHHLGGAITALAKDLCGGRCVFLLEGGYDLKGLGEGVAETFRGALRLPSQDAFNPALLRDEPLDKLKALLKEVKHIHSL</sequence>